<dbReference type="InterPro" id="IPR001173">
    <property type="entry name" value="Glyco_trans_2-like"/>
</dbReference>
<dbReference type="RefSeq" id="WP_344648110.1">
    <property type="nucleotide sequence ID" value="NZ_BAAAGX010000006.1"/>
</dbReference>
<gene>
    <name evidence="6" type="ORF">GCM10009539_16450</name>
</gene>
<reference evidence="7" key="1">
    <citation type="journal article" date="2019" name="Int. J. Syst. Evol. Microbiol.">
        <title>The Global Catalogue of Microorganisms (GCM) 10K type strain sequencing project: providing services to taxonomists for standard genome sequencing and annotation.</title>
        <authorList>
            <consortium name="The Broad Institute Genomics Platform"/>
            <consortium name="The Broad Institute Genome Sequencing Center for Infectious Disease"/>
            <person name="Wu L."/>
            <person name="Ma J."/>
        </authorList>
    </citation>
    <scope>NUCLEOTIDE SEQUENCE [LARGE SCALE GENOMIC DNA]</scope>
    <source>
        <strain evidence="7">JCM 10425</strain>
    </source>
</reference>
<keyword evidence="4" id="KW-0808">Transferase</keyword>
<dbReference type="PANTHER" id="PTHR43179">
    <property type="entry name" value="RHAMNOSYLTRANSFERASE WBBL"/>
    <property type="match status" value="1"/>
</dbReference>
<feature type="domain" description="Glycosyltransferase 2-like" evidence="5">
    <location>
        <begin position="4"/>
        <end position="168"/>
    </location>
</feature>
<comment type="caution">
    <text evidence="6">The sequence shown here is derived from an EMBL/GenBank/DDBJ whole genome shotgun (WGS) entry which is preliminary data.</text>
</comment>
<evidence type="ECO:0000256" key="4">
    <source>
        <dbReference type="ARBA" id="ARBA00022679"/>
    </source>
</evidence>
<protein>
    <recommendedName>
        <fullName evidence="5">Glycosyltransferase 2-like domain-containing protein</fullName>
    </recommendedName>
</protein>
<keyword evidence="7" id="KW-1185">Reference proteome</keyword>
<dbReference type="EMBL" id="BAAAGX010000006">
    <property type="protein sequence ID" value="GAA0231746.1"/>
    <property type="molecule type" value="Genomic_DNA"/>
</dbReference>
<dbReference type="SUPFAM" id="SSF53448">
    <property type="entry name" value="Nucleotide-diphospho-sugar transferases"/>
    <property type="match status" value="1"/>
</dbReference>
<dbReference type="Gene3D" id="3.90.550.10">
    <property type="entry name" value="Spore Coat Polysaccharide Biosynthesis Protein SpsA, Chain A"/>
    <property type="match status" value="1"/>
</dbReference>
<comment type="pathway">
    <text evidence="1">Cell wall biogenesis; cell wall polysaccharide biosynthesis.</text>
</comment>
<evidence type="ECO:0000256" key="3">
    <source>
        <dbReference type="ARBA" id="ARBA00022676"/>
    </source>
</evidence>
<evidence type="ECO:0000256" key="2">
    <source>
        <dbReference type="ARBA" id="ARBA00006739"/>
    </source>
</evidence>
<dbReference type="Pfam" id="PF00535">
    <property type="entry name" value="Glycos_transf_2"/>
    <property type="match status" value="1"/>
</dbReference>
<evidence type="ECO:0000256" key="1">
    <source>
        <dbReference type="ARBA" id="ARBA00004776"/>
    </source>
</evidence>
<organism evidence="6 7">
    <name type="scientific">Cryptosporangium japonicum</name>
    <dbReference type="NCBI Taxonomy" id="80872"/>
    <lineage>
        <taxon>Bacteria</taxon>
        <taxon>Bacillati</taxon>
        <taxon>Actinomycetota</taxon>
        <taxon>Actinomycetes</taxon>
        <taxon>Cryptosporangiales</taxon>
        <taxon>Cryptosporangiaceae</taxon>
        <taxon>Cryptosporangium</taxon>
    </lineage>
</organism>
<evidence type="ECO:0000313" key="6">
    <source>
        <dbReference type="EMBL" id="GAA0231746.1"/>
    </source>
</evidence>
<dbReference type="Proteomes" id="UP001500967">
    <property type="component" value="Unassembled WGS sequence"/>
</dbReference>
<dbReference type="InterPro" id="IPR029044">
    <property type="entry name" value="Nucleotide-diphossugar_trans"/>
</dbReference>
<evidence type="ECO:0000313" key="7">
    <source>
        <dbReference type="Proteomes" id="UP001500967"/>
    </source>
</evidence>
<sequence>MAVTVGITCHTEERWTQLLEAIASVRSQDHAHRLVVSVDHNRALYERLIDHYGDEIEVVENRYQRGVSGSRNTIGLAATTPLVVFLEDDAFAEPGWLTALVRAMDSERVIGAGSRILPVWHASEPRWFPREFGWVIGATLPDTSAEPVPVRNVWTGGMIVRREVFAEVGGFRADFGKVGNVSEPEDTELCLRMSRSRPDAQWLRVPAAVIRHHVPAERSSVAFFLRRCWLEGRGKAGLATLTRDRADRAAALSEESSYLRRVLPRGVRSYLRRGDVAKAGMVLAGVASTGVGFALQLARTGLAR</sequence>
<dbReference type="PANTHER" id="PTHR43179:SF12">
    <property type="entry name" value="GALACTOFURANOSYLTRANSFERASE GLFT2"/>
    <property type="match status" value="1"/>
</dbReference>
<comment type="similarity">
    <text evidence="2">Belongs to the glycosyltransferase 2 family.</text>
</comment>
<accession>A0ABP3DJ31</accession>
<proteinExistence type="inferred from homology"/>
<evidence type="ECO:0000259" key="5">
    <source>
        <dbReference type="Pfam" id="PF00535"/>
    </source>
</evidence>
<keyword evidence="3" id="KW-0328">Glycosyltransferase</keyword>
<name>A0ABP3DJ31_9ACTN</name>